<sequence>MQIEEINFSVSNLFSREAVKEIKNPDGTCNRYTETTGTLGYPVTQVESGVACSDTSGGGSSGGMTDGDSTSGRTTSGGSTGSLGGNGDGADDGFGSGSYGGGFTTPLAEKEDTDSMASELRIKFSLSGQAYLWLKNNAYTVLMINEFLDDNQNSMQAENFAKQMLNQMINNPGLIFDVEASFKSPFNIDKSTITDATPEGKKFNTVYKSLTESPEFKRLFLDVFDGTQTRFNVKFVIGDITNGANGNTDTNLSNPTLNIITISPAFLDRSNKMEIGKTILHECIHAYLNAKMVDPTIGTSIPNLNNMEFCDVVNQKYSDFSPGQNQHNFIYNFMLPTMVRVLSEVKEKLVSAEDNTTMNALKMSIPIGSPLTSFDWGGFIHNLSLIGLQNCSFFQKEIGTFNSFGAPITIINQTLMDAYNQYNNFGHLYLHP</sequence>
<reference evidence="2 3" key="1">
    <citation type="journal article" date="2014" name="Acta Crystallogr. D">
        <title>Structure-based characterization and antifreeze properties of a hyperactive ice-binding protein from the Antarctic bacterium Flavobacterium frigoris PS1.</title>
        <authorList>
            <person name="Do H."/>
            <person name="Kim S.J."/>
            <person name="Kim H.J."/>
            <person name="Lee J.H."/>
        </authorList>
    </citation>
    <scope>NUCLEOTIDE SEQUENCE [LARGE SCALE GENOMIC DNA]</scope>
    <source>
        <strain evidence="2 3">PS1</strain>
    </source>
</reference>
<evidence type="ECO:0000256" key="1">
    <source>
        <dbReference type="SAM" id="MobiDB-lite"/>
    </source>
</evidence>
<feature type="compositionally biased region" description="Gly residues" evidence="1">
    <location>
        <begin position="56"/>
        <end position="65"/>
    </location>
</feature>
<organism evidence="2 3">
    <name type="scientific">Flavobacterium frigoris (strain PS1)</name>
    <dbReference type="NCBI Taxonomy" id="1086011"/>
    <lineage>
        <taxon>Bacteria</taxon>
        <taxon>Pseudomonadati</taxon>
        <taxon>Bacteroidota</taxon>
        <taxon>Flavobacteriia</taxon>
        <taxon>Flavobacteriales</taxon>
        <taxon>Flavobacteriaceae</taxon>
        <taxon>Flavobacterium</taxon>
    </lineage>
</organism>
<protein>
    <submittedName>
        <fullName evidence="2">Uncharacterized protein</fullName>
    </submittedName>
</protein>
<comment type="caution">
    <text evidence="2">The sequence shown here is derived from an EMBL/GenBank/DDBJ whole genome shotgun (WGS) entry which is preliminary data.</text>
</comment>
<keyword evidence="3" id="KW-1185">Reference proteome</keyword>
<proteinExistence type="predicted"/>
<dbReference type="EMBL" id="AHKF01000024">
    <property type="protein sequence ID" value="EIA07520.1"/>
    <property type="molecule type" value="Genomic_DNA"/>
</dbReference>
<name>H7FVI7_FLAFP</name>
<evidence type="ECO:0000313" key="3">
    <source>
        <dbReference type="Proteomes" id="UP000005566"/>
    </source>
</evidence>
<gene>
    <name evidence="2" type="ORF">HJ01_03185</name>
</gene>
<dbReference type="RefSeq" id="WP_007139362.1">
    <property type="nucleotide sequence ID" value="NZ_AHKF01000024.1"/>
</dbReference>
<dbReference type="Proteomes" id="UP000005566">
    <property type="component" value="Unassembled WGS sequence"/>
</dbReference>
<dbReference type="STRING" id="1086011.HJ01_03185"/>
<dbReference type="PATRIC" id="fig|1086011.3.peg.3120"/>
<dbReference type="AlphaFoldDB" id="H7FVI7"/>
<accession>H7FVI7</accession>
<feature type="compositionally biased region" description="Gly residues" evidence="1">
    <location>
        <begin position="78"/>
        <end position="103"/>
    </location>
</feature>
<evidence type="ECO:0000313" key="2">
    <source>
        <dbReference type="EMBL" id="EIA07520.1"/>
    </source>
</evidence>
<dbReference type="OrthoDB" id="1190041at2"/>
<dbReference type="eggNOG" id="ENOG5032I6Q">
    <property type="taxonomic scope" value="Bacteria"/>
</dbReference>
<feature type="region of interest" description="Disordered" evidence="1">
    <location>
        <begin position="50"/>
        <end position="107"/>
    </location>
</feature>
<feature type="compositionally biased region" description="Low complexity" evidence="1">
    <location>
        <begin position="66"/>
        <end position="77"/>
    </location>
</feature>